<evidence type="ECO:0000313" key="3">
    <source>
        <dbReference type="Proteomes" id="UP000573603"/>
    </source>
</evidence>
<dbReference type="Proteomes" id="UP000573603">
    <property type="component" value="Unassembled WGS sequence"/>
</dbReference>
<name>A0A8H5DNF3_9HYPO</name>
<evidence type="ECO:0000259" key="1">
    <source>
        <dbReference type="Pfam" id="PF20183"/>
    </source>
</evidence>
<accession>A0A8H5DNF3</accession>
<sequence>MPPRFHSLPPEIQDMILQDVSREPSTAVYAAVCKAWQHFFEQKNFRSLAIAQHDMSNFRGIVTPRRQRFVKHIWYRIILPIHSGPQDNPGRKTAEEESVLWGADKRFTDSIFRLWDIISRWEPENRITLELSAFSYDDWDHITEDERAFERDLAAYKAHKKSESREPYRYDNPQGPYVEQYSLWGMPNAGWRHRNNWEVVTYDLLGWKDIEFVTAAENDLVSKYFIEEDAILPFVPIVSKFLIRNTQFRQFWPQTLCQIFESFDNIEDITIERWASATPDGESQWIEYAAKTFAEELPITVKKLLIQGEKCTVLHNWKTGQLVNREALAKDLRQWSKSLEHMSVVDIIDARHFLDIFRIYVTNEDLDTLIRWPYLKTLTLSTDLFKTQKRRKIEKLLCWAARAARKMPRLQTFEIRSSSDPQCLFRYNVVEARAEITWSGPVVDSTRIMMEWEKTSAWRNNVGVVNDF</sequence>
<dbReference type="Pfam" id="PF20183">
    <property type="entry name" value="DUF6546"/>
    <property type="match status" value="1"/>
</dbReference>
<dbReference type="InterPro" id="IPR046676">
    <property type="entry name" value="DUF6546"/>
</dbReference>
<comment type="caution">
    <text evidence="2">The sequence shown here is derived from an EMBL/GenBank/DDBJ whole genome shotgun (WGS) entry which is preliminary data.</text>
</comment>
<reference evidence="2 3" key="1">
    <citation type="journal article" date="2020" name="BMC Genomics">
        <title>Correction to: Identification and distribution of gene clusters required for synthesis of sphingolipid metabolism inhibitors in diverse species of the filamentous fungus Fusarium.</title>
        <authorList>
            <person name="Kim H.S."/>
            <person name="Lohmar J.M."/>
            <person name="Busman M."/>
            <person name="Brown D.W."/>
            <person name="Naumann T.A."/>
            <person name="Divon H.H."/>
            <person name="Lysoe E."/>
            <person name="Uhlig S."/>
            <person name="Proctor R.H."/>
        </authorList>
    </citation>
    <scope>NUCLEOTIDE SEQUENCE [LARGE SCALE GENOMIC DNA]</scope>
    <source>
        <strain evidence="2 3">NRRL 25214</strain>
    </source>
</reference>
<dbReference type="AlphaFoldDB" id="A0A8H5DNF3"/>
<keyword evidence="3" id="KW-1185">Reference proteome</keyword>
<dbReference type="EMBL" id="JABEVY010000552">
    <property type="protein sequence ID" value="KAF5229983.1"/>
    <property type="molecule type" value="Genomic_DNA"/>
</dbReference>
<organism evidence="2 3">
    <name type="scientific">Fusarium anthophilum</name>
    <dbReference type="NCBI Taxonomy" id="48485"/>
    <lineage>
        <taxon>Eukaryota</taxon>
        <taxon>Fungi</taxon>
        <taxon>Dikarya</taxon>
        <taxon>Ascomycota</taxon>
        <taxon>Pezizomycotina</taxon>
        <taxon>Sordariomycetes</taxon>
        <taxon>Hypocreomycetidae</taxon>
        <taxon>Hypocreales</taxon>
        <taxon>Nectriaceae</taxon>
        <taxon>Fusarium</taxon>
        <taxon>Fusarium fujikuroi species complex</taxon>
    </lineage>
</organism>
<feature type="domain" description="DUF6546" evidence="1">
    <location>
        <begin position="319"/>
        <end position="459"/>
    </location>
</feature>
<evidence type="ECO:0000313" key="2">
    <source>
        <dbReference type="EMBL" id="KAF5229983.1"/>
    </source>
</evidence>
<proteinExistence type="predicted"/>
<gene>
    <name evidence="2" type="ORF">FANTH_14030</name>
</gene>
<protein>
    <recommendedName>
        <fullName evidence="1">DUF6546 domain-containing protein</fullName>
    </recommendedName>
</protein>